<accession>A0A507EBP0</accession>
<feature type="transmembrane region" description="Helical" evidence="1">
    <location>
        <begin position="111"/>
        <end position="130"/>
    </location>
</feature>
<dbReference type="AlphaFoldDB" id="A0A507EBP0"/>
<evidence type="ECO:0008006" key="5">
    <source>
        <dbReference type="Google" id="ProtNLM"/>
    </source>
</evidence>
<feature type="transmembrane region" description="Helical" evidence="1">
    <location>
        <begin position="151"/>
        <end position="171"/>
    </location>
</feature>
<dbReference type="Gene3D" id="1.20.120.1630">
    <property type="match status" value="1"/>
</dbReference>
<proteinExistence type="predicted"/>
<dbReference type="InterPro" id="IPR010721">
    <property type="entry name" value="UstE-like"/>
</dbReference>
<feature type="signal peptide" evidence="2">
    <location>
        <begin position="1"/>
        <end position="26"/>
    </location>
</feature>
<dbReference type="EMBL" id="QEAQ01000007">
    <property type="protein sequence ID" value="TPX61483.1"/>
    <property type="molecule type" value="Genomic_DNA"/>
</dbReference>
<feature type="transmembrane region" description="Helical" evidence="1">
    <location>
        <begin position="61"/>
        <end position="78"/>
    </location>
</feature>
<protein>
    <recommendedName>
        <fullName evidence="5">Steroid 5-alpha reductase C-terminal domain-containing protein</fullName>
    </recommendedName>
</protein>
<evidence type="ECO:0000313" key="3">
    <source>
        <dbReference type="EMBL" id="TPX61483.1"/>
    </source>
</evidence>
<keyword evidence="1" id="KW-0472">Membrane</keyword>
<keyword evidence="1" id="KW-0812">Transmembrane</keyword>
<feature type="chain" id="PRO_5021475344" description="Steroid 5-alpha reductase C-terminal domain-containing protein" evidence="2">
    <location>
        <begin position="27"/>
        <end position="321"/>
    </location>
</feature>
<feature type="transmembrane region" description="Helical" evidence="1">
    <location>
        <begin position="183"/>
        <end position="204"/>
    </location>
</feature>
<keyword evidence="1" id="KW-1133">Transmembrane helix</keyword>
<gene>
    <name evidence="3" type="ORF">PhCBS80983_g01110</name>
</gene>
<feature type="transmembrane region" description="Helical" evidence="1">
    <location>
        <begin position="267"/>
        <end position="292"/>
    </location>
</feature>
<keyword evidence="4" id="KW-1185">Reference proteome</keyword>
<keyword evidence="2" id="KW-0732">Signal</keyword>
<name>A0A507EBP0_9FUNG</name>
<dbReference type="Pfam" id="PF06966">
    <property type="entry name" value="DUF1295"/>
    <property type="match status" value="1"/>
</dbReference>
<dbReference type="Proteomes" id="UP000318582">
    <property type="component" value="Unassembled WGS sequence"/>
</dbReference>
<dbReference type="PANTHER" id="PTHR32251:SF17">
    <property type="entry name" value="STEROID 5-ALPHA REDUCTASE C-TERMINAL DOMAIN-CONTAINING PROTEIN"/>
    <property type="match status" value="1"/>
</dbReference>
<dbReference type="PANTHER" id="PTHR32251">
    <property type="entry name" value="3-OXO-5-ALPHA-STEROID 4-DEHYDROGENASE"/>
    <property type="match status" value="1"/>
</dbReference>
<dbReference type="GO" id="GO:0016020">
    <property type="term" value="C:membrane"/>
    <property type="evidence" value="ECO:0007669"/>
    <property type="project" value="TreeGrafter"/>
</dbReference>
<organism evidence="3 4">
    <name type="scientific">Powellomyces hirtus</name>
    <dbReference type="NCBI Taxonomy" id="109895"/>
    <lineage>
        <taxon>Eukaryota</taxon>
        <taxon>Fungi</taxon>
        <taxon>Fungi incertae sedis</taxon>
        <taxon>Chytridiomycota</taxon>
        <taxon>Chytridiomycota incertae sedis</taxon>
        <taxon>Chytridiomycetes</taxon>
        <taxon>Spizellomycetales</taxon>
        <taxon>Powellomycetaceae</taxon>
        <taxon>Powellomyces</taxon>
    </lineage>
</organism>
<feature type="transmembrane region" description="Helical" evidence="1">
    <location>
        <begin position="242"/>
        <end position="261"/>
    </location>
</feature>
<evidence type="ECO:0000256" key="2">
    <source>
        <dbReference type="SAM" id="SignalP"/>
    </source>
</evidence>
<evidence type="ECO:0000313" key="4">
    <source>
        <dbReference type="Proteomes" id="UP000318582"/>
    </source>
</evidence>
<sequence length="321" mass="35532">MVAWSVPARTLLATAATAAATQLAVASVSVPLKTDIVYDLSGYELSLLVFEQALDLTGQVQFIRAITFGLCTFVSLYYPQLSAMGLKTFTEAPLQALMSLPGPSSFHPRQLMMSAMTLVWASRLGSYLFVRAINAGGDPRFEEIKKDRVKFSVAFIGQILWCSLTALPVYAVNAVPARLQPALGWKDAIGISLWVFGFAFEVIADRQKAAWTKARKEKKTHDLFLKTGLWGKCRFPNYFGEATLWTGVYVTSLGLLTAPGLSVYPPWFVVAAAAAPIFETLLITQVSGIPIIQKHHDKKHGKNTKYQKYKREVPLFFPKLF</sequence>
<comment type="caution">
    <text evidence="3">The sequence shown here is derived from an EMBL/GenBank/DDBJ whole genome shotgun (WGS) entry which is preliminary data.</text>
</comment>
<evidence type="ECO:0000256" key="1">
    <source>
        <dbReference type="SAM" id="Phobius"/>
    </source>
</evidence>
<reference evidence="3 4" key="1">
    <citation type="journal article" date="2019" name="Sci. Rep.">
        <title>Comparative genomics of chytrid fungi reveal insights into the obligate biotrophic and pathogenic lifestyle of Synchytrium endobioticum.</title>
        <authorList>
            <person name="van de Vossenberg B.T.L.H."/>
            <person name="Warris S."/>
            <person name="Nguyen H.D.T."/>
            <person name="van Gent-Pelzer M.P.E."/>
            <person name="Joly D.L."/>
            <person name="van de Geest H.C."/>
            <person name="Bonants P.J.M."/>
            <person name="Smith D.S."/>
            <person name="Levesque C.A."/>
            <person name="van der Lee T.A.J."/>
        </authorList>
    </citation>
    <scope>NUCLEOTIDE SEQUENCE [LARGE SCALE GENOMIC DNA]</scope>
    <source>
        <strain evidence="3 4">CBS 809.83</strain>
    </source>
</reference>